<name>A0AAE1E6H1_9GAST</name>
<dbReference type="EMBL" id="JAWDGP010000990">
    <property type="protein sequence ID" value="KAK3795767.1"/>
    <property type="molecule type" value="Genomic_DNA"/>
</dbReference>
<dbReference type="AlphaFoldDB" id="A0AAE1E6H1"/>
<gene>
    <name evidence="1" type="ORF">RRG08_019503</name>
</gene>
<sequence>MCSAYPILPIPPAGFPDLCRFSPRRSLPEREMSKHLSEACVMRIGWSVVWSVLVVSPSGQSQSSPCAPCVCRARAVQRVRGVGCVEGWGVWVCVERCGVWGVWVCVERAELNDQVSWGNSPSPGTAQ</sequence>
<accession>A0AAE1E6H1</accession>
<evidence type="ECO:0000313" key="1">
    <source>
        <dbReference type="EMBL" id="KAK3795767.1"/>
    </source>
</evidence>
<proteinExistence type="predicted"/>
<reference evidence="1" key="1">
    <citation type="journal article" date="2023" name="G3 (Bethesda)">
        <title>A reference genome for the long-term kleptoplast-retaining sea slug Elysia crispata morphotype clarki.</title>
        <authorList>
            <person name="Eastman K.E."/>
            <person name="Pendleton A.L."/>
            <person name="Shaikh M.A."/>
            <person name="Suttiyut T."/>
            <person name="Ogas R."/>
            <person name="Tomko P."/>
            <person name="Gavelis G."/>
            <person name="Widhalm J.R."/>
            <person name="Wisecaver J.H."/>
        </authorList>
    </citation>
    <scope>NUCLEOTIDE SEQUENCE</scope>
    <source>
        <strain evidence="1">ECLA1</strain>
    </source>
</reference>
<organism evidence="1 2">
    <name type="scientific">Elysia crispata</name>
    <name type="common">lettuce slug</name>
    <dbReference type="NCBI Taxonomy" id="231223"/>
    <lineage>
        <taxon>Eukaryota</taxon>
        <taxon>Metazoa</taxon>
        <taxon>Spiralia</taxon>
        <taxon>Lophotrochozoa</taxon>
        <taxon>Mollusca</taxon>
        <taxon>Gastropoda</taxon>
        <taxon>Heterobranchia</taxon>
        <taxon>Euthyneura</taxon>
        <taxon>Panpulmonata</taxon>
        <taxon>Sacoglossa</taxon>
        <taxon>Placobranchoidea</taxon>
        <taxon>Plakobranchidae</taxon>
        <taxon>Elysia</taxon>
    </lineage>
</organism>
<keyword evidence="2" id="KW-1185">Reference proteome</keyword>
<comment type="caution">
    <text evidence="1">The sequence shown here is derived from an EMBL/GenBank/DDBJ whole genome shotgun (WGS) entry which is preliminary data.</text>
</comment>
<dbReference type="Proteomes" id="UP001283361">
    <property type="component" value="Unassembled WGS sequence"/>
</dbReference>
<protein>
    <submittedName>
        <fullName evidence="1">Uncharacterized protein</fullName>
    </submittedName>
</protein>
<evidence type="ECO:0000313" key="2">
    <source>
        <dbReference type="Proteomes" id="UP001283361"/>
    </source>
</evidence>